<dbReference type="AlphaFoldDB" id="A0A8J7QB12"/>
<dbReference type="Proteomes" id="UP000664417">
    <property type="component" value="Unassembled WGS sequence"/>
</dbReference>
<protein>
    <submittedName>
        <fullName evidence="2">Tryptophan 7-halogenase</fullName>
    </submittedName>
</protein>
<keyword evidence="1" id="KW-1133">Transmembrane helix</keyword>
<evidence type="ECO:0000313" key="3">
    <source>
        <dbReference type="Proteomes" id="UP000664417"/>
    </source>
</evidence>
<sequence length="383" mass="41821">MADLVQTDVAVIGAGIAGCIAALALAPTCRVLLVDRQAEPPPRIGECLPPAARRILEALGLSETLTGPNSPHQCSLGMQSYWGSSHCHINDHLRNPDGAGYHLDRAAFEGFLRARAEAAGAVFLRPATFQKAETEDDGLRLHLLRGGGNSAVEQRVHTRYVIDAGGRTAPFAKRLPGSRIHLDRLTACWATIPNRDPRKMGLILAAQNGWWYSAPLPNGRRVLAYQSDSDLINSSLHREPAAFLDLAGREPVLAELTDSVQTDLVLHGMVAAGSSRLPTAAGAAWAAVGDAACAFDPLSSQGMFHAMATAMQLGDLLKASRRLTHPNAENTAWVQQQYRAQIERVWQGYQTHRLLFYGMERRFCHAPFWQRRHATVSFMEKKG</sequence>
<gene>
    <name evidence="2" type="ORF">J3U88_21890</name>
</gene>
<dbReference type="InterPro" id="IPR036188">
    <property type="entry name" value="FAD/NAD-bd_sf"/>
</dbReference>
<dbReference type="InterPro" id="IPR050816">
    <property type="entry name" value="Flavin-dep_Halogenase_NPB"/>
</dbReference>
<keyword evidence="3" id="KW-1185">Reference proteome</keyword>
<reference evidence="2" key="1">
    <citation type="submission" date="2021-03" db="EMBL/GenBank/DDBJ databases">
        <authorList>
            <person name="Wang G."/>
        </authorList>
    </citation>
    <scope>NUCLEOTIDE SEQUENCE</scope>
    <source>
        <strain evidence="2">KCTC 12899</strain>
    </source>
</reference>
<feature type="transmembrane region" description="Helical" evidence="1">
    <location>
        <begin position="12"/>
        <end position="33"/>
    </location>
</feature>
<dbReference type="GO" id="GO:0004497">
    <property type="term" value="F:monooxygenase activity"/>
    <property type="evidence" value="ECO:0007669"/>
    <property type="project" value="InterPro"/>
</dbReference>
<proteinExistence type="predicted"/>
<keyword evidence="1" id="KW-0472">Membrane</keyword>
<dbReference type="PANTHER" id="PTHR43747">
    <property type="entry name" value="FAD-BINDING PROTEIN"/>
    <property type="match status" value="1"/>
</dbReference>
<comment type="caution">
    <text evidence="2">The sequence shown here is derived from an EMBL/GenBank/DDBJ whole genome shotgun (WGS) entry which is preliminary data.</text>
</comment>
<dbReference type="RefSeq" id="WP_207861122.1">
    <property type="nucleotide sequence ID" value="NZ_JAFREP010000022.1"/>
</dbReference>
<dbReference type="Gene3D" id="3.30.9.100">
    <property type="match status" value="1"/>
</dbReference>
<dbReference type="SUPFAM" id="SSF51905">
    <property type="entry name" value="FAD/NAD(P)-binding domain"/>
    <property type="match status" value="1"/>
</dbReference>
<evidence type="ECO:0000313" key="2">
    <source>
        <dbReference type="EMBL" id="MBO1321147.1"/>
    </source>
</evidence>
<keyword evidence="1" id="KW-0812">Transmembrane</keyword>
<evidence type="ECO:0000256" key="1">
    <source>
        <dbReference type="SAM" id="Phobius"/>
    </source>
</evidence>
<accession>A0A8J7QB12</accession>
<dbReference type="InterPro" id="IPR006905">
    <property type="entry name" value="Flavin_halogenase"/>
</dbReference>
<dbReference type="PANTHER" id="PTHR43747:SF1">
    <property type="entry name" value="SLR1998 PROTEIN"/>
    <property type="match status" value="1"/>
</dbReference>
<dbReference type="Pfam" id="PF04820">
    <property type="entry name" value="Trp_halogenase"/>
    <property type="match status" value="2"/>
</dbReference>
<name>A0A8J7QB12_9BACT</name>
<dbReference type="EMBL" id="JAFREP010000022">
    <property type="protein sequence ID" value="MBO1321147.1"/>
    <property type="molecule type" value="Genomic_DNA"/>
</dbReference>
<organism evidence="2 3">
    <name type="scientific">Acanthopleuribacter pedis</name>
    <dbReference type="NCBI Taxonomy" id="442870"/>
    <lineage>
        <taxon>Bacteria</taxon>
        <taxon>Pseudomonadati</taxon>
        <taxon>Acidobacteriota</taxon>
        <taxon>Holophagae</taxon>
        <taxon>Acanthopleuribacterales</taxon>
        <taxon>Acanthopleuribacteraceae</taxon>
        <taxon>Acanthopleuribacter</taxon>
    </lineage>
</organism>
<dbReference type="Gene3D" id="3.50.50.60">
    <property type="entry name" value="FAD/NAD(P)-binding domain"/>
    <property type="match status" value="1"/>
</dbReference>